<dbReference type="InterPro" id="IPR025151">
    <property type="entry name" value="ELYS_dom"/>
</dbReference>
<reference evidence="4" key="1">
    <citation type="journal article" date="2020" name="Stud. Mycol.">
        <title>101 Dothideomycetes genomes: a test case for predicting lifestyles and emergence of pathogens.</title>
        <authorList>
            <person name="Haridas S."/>
            <person name="Albert R."/>
            <person name="Binder M."/>
            <person name="Bloem J."/>
            <person name="Labutti K."/>
            <person name="Salamov A."/>
            <person name="Andreopoulos B."/>
            <person name="Baker S."/>
            <person name="Barry K."/>
            <person name="Bills G."/>
            <person name="Bluhm B."/>
            <person name="Cannon C."/>
            <person name="Castanera R."/>
            <person name="Culley D."/>
            <person name="Daum C."/>
            <person name="Ezra D."/>
            <person name="Gonzalez J."/>
            <person name="Henrissat B."/>
            <person name="Kuo A."/>
            <person name="Liang C."/>
            <person name="Lipzen A."/>
            <person name="Lutzoni F."/>
            <person name="Magnuson J."/>
            <person name="Mondo S."/>
            <person name="Nolan M."/>
            <person name="Ohm R."/>
            <person name="Pangilinan J."/>
            <person name="Park H.-J."/>
            <person name="Ramirez L."/>
            <person name="Alfaro M."/>
            <person name="Sun H."/>
            <person name="Tritt A."/>
            <person name="Yoshinaga Y."/>
            <person name="Zwiers L.-H."/>
            <person name="Turgeon B."/>
            <person name="Goodwin S."/>
            <person name="Spatafora J."/>
            <person name="Crous P."/>
            <person name="Grigoriev I."/>
        </authorList>
    </citation>
    <scope>NUCLEOTIDE SEQUENCE</scope>
    <source>
        <strain evidence="4">CBS 122681</strain>
    </source>
</reference>
<protein>
    <recommendedName>
        <fullName evidence="3">ELYS-like domain-containing protein</fullName>
    </recommendedName>
</protein>
<evidence type="ECO:0000313" key="4">
    <source>
        <dbReference type="EMBL" id="KAF2661548.1"/>
    </source>
</evidence>
<evidence type="ECO:0000259" key="3">
    <source>
        <dbReference type="Pfam" id="PF13934"/>
    </source>
</evidence>
<dbReference type="GO" id="GO:0005634">
    <property type="term" value="C:nucleus"/>
    <property type="evidence" value="ECO:0007669"/>
    <property type="project" value="UniProtKB-SubCell"/>
</dbReference>
<feature type="domain" description="ELYS-like" evidence="3">
    <location>
        <begin position="35"/>
        <end position="265"/>
    </location>
</feature>
<sequence>MLDIEDFNAVFKGHSYSQAKANDIETNKKSLGGKTFFERLLELLQIKWRRIYPPHSDDQLQDLHKRIINAPISLHYKHCLLFYLLKDLSAQVHEPTELADEFAQAASLENRFWTFVEGLWALDHLHCETAVGHLTHPSIIPTFPDEILLVLLNCVATTTEQNGNILPLAYYNCAHPPLASEEVKTEFVKYMARRNVTETFFWIRDRPEYEQRPLMGTLIKEILQGSLLEGEKEGALSREEKAAELVGLPFTDEEESWLERFLTEGEGRAYTNAADTVLMRRIATGRLYVAASDVPARNRKHDHVTWEILKDGVKKGLGPRTGEGFKG</sequence>
<evidence type="ECO:0000256" key="2">
    <source>
        <dbReference type="ARBA" id="ARBA00023242"/>
    </source>
</evidence>
<accession>A0A6A6TRL1</accession>
<organism evidence="4 5">
    <name type="scientific">Lophiostoma macrostomum CBS 122681</name>
    <dbReference type="NCBI Taxonomy" id="1314788"/>
    <lineage>
        <taxon>Eukaryota</taxon>
        <taxon>Fungi</taxon>
        <taxon>Dikarya</taxon>
        <taxon>Ascomycota</taxon>
        <taxon>Pezizomycotina</taxon>
        <taxon>Dothideomycetes</taxon>
        <taxon>Pleosporomycetidae</taxon>
        <taxon>Pleosporales</taxon>
        <taxon>Lophiostomataceae</taxon>
        <taxon>Lophiostoma</taxon>
    </lineage>
</organism>
<keyword evidence="2" id="KW-0539">Nucleus</keyword>
<dbReference type="OrthoDB" id="20729at2759"/>
<proteinExistence type="predicted"/>
<name>A0A6A6TRL1_9PLEO</name>
<evidence type="ECO:0000256" key="1">
    <source>
        <dbReference type="ARBA" id="ARBA00004123"/>
    </source>
</evidence>
<keyword evidence="5" id="KW-1185">Reference proteome</keyword>
<dbReference type="AlphaFoldDB" id="A0A6A6TRL1"/>
<dbReference type="EMBL" id="MU004293">
    <property type="protein sequence ID" value="KAF2661548.1"/>
    <property type="molecule type" value="Genomic_DNA"/>
</dbReference>
<evidence type="ECO:0000313" key="5">
    <source>
        <dbReference type="Proteomes" id="UP000799324"/>
    </source>
</evidence>
<gene>
    <name evidence="4" type="ORF">K491DRAFT_619143</name>
</gene>
<dbReference type="Proteomes" id="UP000799324">
    <property type="component" value="Unassembled WGS sequence"/>
</dbReference>
<comment type="subcellular location">
    <subcellularLocation>
        <location evidence="1">Nucleus</location>
    </subcellularLocation>
</comment>
<dbReference type="Pfam" id="PF13934">
    <property type="entry name" value="ELYS"/>
    <property type="match status" value="1"/>
</dbReference>